<keyword evidence="2" id="KW-0731">Sigma factor</keyword>
<reference evidence="5 6" key="1">
    <citation type="submission" date="2018-08" db="EMBL/GenBank/DDBJ databases">
        <title>A genome reference for cultivated species of the human gut microbiota.</title>
        <authorList>
            <person name="Zou Y."/>
            <person name="Xue W."/>
            <person name="Luo G."/>
        </authorList>
    </citation>
    <scope>NUCLEOTIDE SEQUENCE [LARGE SCALE GENOMIC DNA]</scope>
    <source>
        <strain evidence="5 6">AF16-14</strain>
    </source>
</reference>
<evidence type="ECO:0000313" key="5">
    <source>
        <dbReference type="EMBL" id="RGU57440.1"/>
    </source>
</evidence>
<dbReference type="Gene3D" id="1.10.1740.10">
    <property type="match status" value="1"/>
</dbReference>
<dbReference type="RefSeq" id="WP_118160105.1">
    <property type="nucleotide sequence ID" value="NZ_QRYC01000005.1"/>
</dbReference>
<dbReference type="Proteomes" id="UP000284243">
    <property type="component" value="Unassembled WGS sequence"/>
</dbReference>
<dbReference type="GO" id="GO:0016987">
    <property type="term" value="F:sigma factor activity"/>
    <property type="evidence" value="ECO:0007669"/>
    <property type="project" value="UniProtKB-KW"/>
</dbReference>
<dbReference type="InterPro" id="IPR007627">
    <property type="entry name" value="RNA_pol_sigma70_r2"/>
</dbReference>
<evidence type="ECO:0000313" key="6">
    <source>
        <dbReference type="Proteomes" id="UP000284243"/>
    </source>
</evidence>
<evidence type="ECO:0000256" key="1">
    <source>
        <dbReference type="ARBA" id="ARBA00023015"/>
    </source>
</evidence>
<dbReference type="GO" id="GO:0006352">
    <property type="term" value="P:DNA-templated transcription initiation"/>
    <property type="evidence" value="ECO:0007669"/>
    <property type="project" value="InterPro"/>
</dbReference>
<comment type="caution">
    <text evidence="5">The sequence shown here is derived from an EMBL/GenBank/DDBJ whole genome shotgun (WGS) entry which is preliminary data.</text>
</comment>
<evidence type="ECO:0000256" key="3">
    <source>
        <dbReference type="ARBA" id="ARBA00023163"/>
    </source>
</evidence>
<keyword evidence="1" id="KW-0805">Transcription regulation</keyword>
<organism evidence="5 6">
    <name type="scientific">Odoribacter splanchnicus</name>
    <dbReference type="NCBI Taxonomy" id="28118"/>
    <lineage>
        <taxon>Bacteria</taxon>
        <taxon>Pseudomonadati</taxon>
        <taxon>Bacteroidota</taxon>
        <taxon>Bacteroidia</taxon>
        <taxon>Bacteroidales</taxon>
        <taxon>Odoribacteraceae</taxon>
        <taxon>Odoribacter</taxon>
    </lineage>
</organism>
<gene>
    <name evidence="5" type="ORF">DWW57_05620</name>
</gene>
<dbReference type="EMBL" id="QRYC01000005">
    <property type="protein sequence ID" value="RGU57440.1"/>
    <property type="molecule type" value="Genomic_DNA"/>
</dbReference>
<dbReference type="InterPro" id="IPR013325">
    <property type="entry name" value="RNA_pol_sigma_r2"/>
</dbReference>
<accession>A0A412TV08</accession>
<dbReference type="SUPFAM" id="SSF88946">
    <property type="entry name" value="Sigma2 domain of RNA polymerase sigma factors"/>
    <property type="match status" value="1"/>
</dbReference>
<dbReference type="NCBIfam" id="TIGR02937">
    <property type="entry name" value="sigma70-ECF"/>
    <property type="match status" value="1"/>
</dbReference>
<dbReference type="Pfam" id="PF04542">
    <property type="entry name" value="Sigma70_r2"/>
    <property type="match status" value="1"/>
</dbReference>
<keyword evidence="3" id="KW-0804">Transcription</keyword>
<proteinExistence type="predicted"/>
<sequence>MRDNERFIVDLNKKRETAWQQLYEEFYPALCTYAAKLTHDNVGVEDIVQEGMIGLWDSSLQFPNVKSLAGWLYKAVYNRALNMIRDRDNARRLLGNYTSGISLNCGLVLI</sequence>
<name>A0A412TV08_9BACT</name>
<feature type="domain" description="RNA polymerase sigma-70 region 2" evidence="4">
    <location>
        <begin position="22"/>
        <end position="88"/>
    </location>
</feature>
<protein>
    <recommendedName>
        <fullName evidence="4">RNA polymerase sigma-70 region 2 domain-containing protein</fullName>
    </recommendedName>
</protein>
<dbReference type="InterPro" id="IPR039425">
    <property type="entry name" value="RNA_pol_sigma-70-like"/>
</dbReference>
<evidence type="ECO:0000259" key="4">
    <source>
        <dbReference type="Pfam" id="PF04542"/>
    </source>
</evidence>
<dbReference type="PANTHER" id="PTHR43133">
    <property type="entry name" value="RNA POLYMERASE ECF-TYPE SIGMA FACTO"/>
    <property type="match status" value="1"/>
</dbReference>
<dbReference type="InterPro" id="IPR014284">
    <property type="entry name" value="RNA_pol_sigma-70_dom"/>
</dbReference>
<dbReference type="AlphaFoldDB" id="A0A412TV08"/>
<dbReference type="PANTHER" id="PTHR43133:SF46">
    <property type="entry name" value="RNA POLYMERASE SIGMA-70 FACTOR ECF SUBFAMILY"/>
    <property type="match status" value="1"/>
</dbReference>
<evidence type="ECO:0000256" key="2">
    <source>
        <dbReference type="ARBA" id="ARBA00023082"/>
    </source>
</evidence>